<feature type="non-terminal residue" evidence="1">
    <location>
        <position position="58"/>
    </location>
</feature>
<keyword evidence="2" id="KW-1185">Reference proteome</keyword>
<proteinExistence type="predicted"/>
<dbReference type="AlphaFoldDB" id="A0A2V1E9S3"/>
<dbReference type="OrthoDB" id="2013972at2759"/>
<protein>
    <submittedName>
        <fullName evidence="1">Uncharacterized protein</fullName>
    </submittedName>
</protein>
<gene>
    <name evidence="1" type="ORF">DM02DRAFT_473418</name>
</gene>
<reference evidence="1 2" key="1">
    <citation type="journal article" date="2018" name="Sci. Rep.">
        <title>Comparative genomics provides insights into the lifestyle and reveals functional heterogeneity of dark septate endophytic fungi.</title>
        <authorList>
            <person name="Knapp D.G."/>
            <person name="Nemeth J.B."/>
            <person name="Barry K."/>
            <person name="Hainaut M."/>
            <person name="Henrissat B."/>
            <person name="Johnson J."/>
            <person name="Kuo A."/>
            <person name="Lim J.H.P."/>
            <person name="Lipzen A."/>
            <person name="Nolan M."/>
            <person name="Ohm R.A."/>
            <person name="Tamas L."/>
            <person name="Grigoriev I.V."/>
            <person name="Spatafora J.W."/>
            <person name="Nagy L.G."/>
            <person name="Kovacs G.M."/>
        </authorList>
    </citation>
    <scope>NUCLEOTIDE SEQUENCE [LARGE SCALE GENOMIC DNA]</scope>
    <source>
        <strain evidence="1 2">DSE2036</strain>
    </source>
</reference>
<sequence>YEYFDGRRYHTAYLRPNDEAETDVDDILHHVLRLLMDKDVYLSPVNGKATKILDIGTG</sequence>
<name>A0A2V1E9S3_9PLEO</name>
<dbReference type="EMBL" id="KZ805307">
    <property type="protein sequence ID" value="PVI06829.1"/>
    <property type="molecule type" value="Genomic_DNA"/>
</dbReference>
<evidence type="ECO:0000313" key="1">
    <source>
        <dbReference type="EMBL" id="PVI06829.1"/>
    </source>
</evidence>
<organism evidence="1 2">
    <name type="scientific">Periconia macrospinosa</name>
    <dbReference type="NCBI Taxonomy" id="97972"/>
    <lineage>
        <taxon>Eukaryota</taxon>
        <taxon>Fungi</taxon>
        <taxon>Dikarya</taxon>
        <taxon>Ascomycota</taxon>
        <taxon>Pezizomycotina</taxon>
        <taxon>Dothideomycetes</taxon>
        <taxon>Pleosporomycetidae</taxon>
        <taxon>Pleosporales</taxon>
        <taxon>Massarineae</taxon>
        <taxon>Periconiaceae</taxon>
        <taxon>Periconia</taxon>
    </lineage>
</organism>
<dbReference type="Proteomes" id="UP000244855">
    <property type="component" value="Unassembled WGS sequence"/>
</dbReference>
<evidence type="ECO:0000313" key="2">
    <source>
        <dbReference type="Proteomes" id="UP000244855"/>
    </source>
</evidence>
<feature type="non-terminal residue" evidence="1">
    <location>
        <position position="1"/>
    </location>
</feature>
<accession>A0A2V1E9S3</accession>
<dbReference type="STRING" id="97972.A0A2V1E9S3"/>